<feature type="compositionally biased region" description="Pro residues" evidence="1">
    <location>
        <begin position="65"/>
        <end position="78"/>
    </location>
</feature>
<keyword evidence="2" id="KW-0472">Membrane</keyword>
<dbReference type="VEuPathDB" id="VectorBase:AGAMI1_009512"/>
<dbReference type="EnsemblMetazoa" id="AGAP028468-RA">
    <property type="protein sequence ID" value="AGAP028468-PA"/>
    <property type="gene ID" value="AGAP028468"/>
</dbReference>
<proteinExistence type="predicted"/>
<sequence>MAKPFSLPEPGPGGGSSSSGAGPPANNVSSNSNAAAGGTAPSTPALQNGSGSGASHPANPAGPLGHPPSAPIPMPVPTSPQQYHLQQLHHHHQQLQQHYQAYQGPHGTLMAAPPGSSVAVPVDPHLMLPMTPPPSGFATTVQTPQIPPVNEQLVQALYEAIYRCSLGDVPTTPLSQSPPSASCSPFANGNFFGSGQVFFPRTPANTANGRNGARVFFQQTPNPGPQYTPVGNSQSQQQPPPGSANSHSSSSGVSSSVDTPSCSSGTPHYHQGQLQPIQFNWHDDGDSSESEASTSQATSSSGCSPHCLGMDGSGPSSSFSTPSSSTVMSPSSSGGTLYAAVPPHLDYMAGREQLQEFPGKIPQRKRKSRTPKPKKPGFLEQPLMWQMAVTAALIVLGCGYLAAR</sequence>
<dbReference type="VEuPathDB" id="VectorBase:AGAP028468"/>
<feature type="region of interest" description="Disordered" evidence="1">
    <location>
        <begin position="1"/>
        <end position="83"/>
    </location>
</feature>
<keyword evidence="2" id="KW-1133">Transmembrane helix</keyword>
<feature type="compositionally biased region" description="Low complexity" evidence="1">
    <location>
        <begin position="229"/>
        <end position="264"/>
    </location>
</feature>
<feature type="compositionally biased region" description="Low complexity" evidence="1">
    <location>
        <begin position="290"/>
        <end position="301"/>
    </location>
</feature>
<feature type="compositionally biased region" description="Basic residues" evidence="1">
    <location>
        <begin position="362"/>
        <end position="375"/>
    </location>
</feature>
<dbReference type="OMA" id="SAPPMHY"/>
<evidence type="ECO:0000313" key="5">
    <source>
        <dbReference type="Proteomes" id="UP000007062"/>
    </source>
</evidence>
<name>A0A0E4G885_ANOGA</name>
<keyword evidence="5" id="KW-1185">Reference proteome</keyword>
<organism evidence="3">
    <name type="scientific">Anopheles gambiae</name>
    <name type="common">African malaria mosquito</name>
    <dbReference type="NCBI Taxonomy" id="7165"/>
    <lineage>
        <taxon>Eukaryota</taxon>
        <taxon>Metazoa</taxon>
        <taxon>Ecdysozoa</taxon>
        <taxon>Arthropoda</taxon>
        <taxon>Hexapoda</taxon>
        <taxon>Insecta</taxon>
        <taxon>Pterygota</taxon>
        <taxon>Neoptera</taxon>
        <taxon>Endopterygota</taxon>
        <taxon>Diptera</taxon>
        <taxon>Nematocera</taxon>
        <taxon>Culicoidea</taxon>
        <taxon>Culicidae</taxon>
        <taxon>Anophelinae</taxon>
        <taxon>Anopheles</taxon>
    </lineage>
</organism>
<feature type="transmembrane region" description="Helical" evidence="2">
    <location>
        <begin position="383"/>
        <end position="403"/>
    </location>
</feature>
<evidence type="ECO:0000313" key="3">
    <source>
        <dbReference type="EMBL" id="CFW94317.1"/>
    </source>
</evidence>
<evidence type="ECO:0000256" key="2">
    <source>
        <dbReference type="SAM" id="Phobius"/>
    </source>
</evidence>
<dbReference type="EMBL" id="AAAB01008987">
    <property type="status" value="NOT_ANNOTATED_CDS"/>
    <property type="molecule type" value="Genomic_DNA"/>
</dbReference>
<evidence type="ECO:0000256" key="1">
    <source>
        <dbReference type="SAM" id="MobiDB-lite"/>
    </source>
</evidence>
<dbReference type="AlphaFoldDB" id="A0A0E4G885"/>
<reference evidence="3" key="3">
    <citation type="submission" date="2015-03" db="EMBL/GenBank/DDBJ databases">
        <title>Long non-coding RNA discovery across the genus Anopheles reveals conserved secondary structures within and beyond the Gambiae complex.</title>
        <authorList>
            <person name="Jenkins A."/>
            <person name="Waterhouse R."/>
            <person name="Muskavitch M."/>
        </authorList>
    </citation>
    <scope>NUCLEOTIDE SEQUENCE</scope>
    <source>
        <tissue evidence="3">Whole body</tissue>
    </source>
</reference>
<protein>
    <submittedName>
        <fullName evidence="3 4">Uncharacterized protein</fullName>
    </submittedName>
</protein>
<dbReference type="Proteomes" id="UP000007062">
    <property type="component" value="Chromosome 2R"/>
</dbReference>
<feature type="region of interest" description="Disordered" evidence="1">
    <location>
        <begin position="358"/>
        <end position="378"/>
    </location>
</feature>
<feature type="compositionally biased region" description="Low complexity" evidence="1">
    <location>
        <begin position="313"/>
        <end position="335"/>
    </location>
</feature>
<reference evidence="4" key="4">
    <citation type="submission" date="2021-01" db="UniProtKB">
        <authorList>
            <consortium name="EnsemblMetazoa"/>
        </authorList>
    </citation>
    <scope>IDENTIFICATION</scope>
    <source>
        <strain evidence="4">PEST</strain>
    </source>
</reference>
<feature type="compositionally biased region" description="Low complexity" evidence="1">
    <location>
        <begin position="18"/>
        <end position="45"/>
    </location>
</feature>
<reference evidence="4 5" key="1">
    <citation type="journal article" date="2002" name="Science">
        <title>The genome sequence of the malaria mosquito Anopheles gambiae.</title>
        <authorList>
            <person name="Holt R.A."/>
            <person name="Subramanian G.M."/>
            <person name="Halpern A."/>
            <person name="Sutton G.G."/>
            <person name="Charlab R."/>
            <person name="Nusskern D.R."/>
            <person name="Wincker P."/>
            <person name="Clark A.G."/>
            <person name="Ribeiro J.M."/>
            <person name="Wides R."/>
            <person name="Salzberg S.L."/>
            <person name="Loftus B."/>
            <person name="Yandell M."/>
            <person name="Majoros W.H."/>
            <person name="Rusch D.B."/>
            <person name="Lai Z."/>
            <person name="Kraft C.L."/>
            <person name="Abril J.F."/>
            <person name="Anthouard V."/>
            <person name="Arensburger P."/>
            <person name="Atkinson P.W."/>
            <person name="Baden H."/>
            <person name="de Berardinis V."/>
            <person name="Baldwin D."/>
            <person name="Benes V."/>
            <person name="Biedler J."/>
            <person name="Blass C."/>
            <person name="Bolanos R."/>
            <person name="Boscus D."/>
            <person name="Barnstead M."/>
            <person name="Cai S."/>
            <person name="Center A."/>
            <person name="Chaturverdi K."/>
            <person name="Christophides G.K."/>
            <person name="Chrystal M.A."/>
            <person name="Clamp M."/>
            <person name="Cravchik A."/>
            <person name="Curwen V."/>
            <person name="Dana A."/>
            <person name="Delcher A."/>
            <person name="Dew I."/>
            <person name="Evans C.A."/>
            <person name="Flanigan M."/>
            <person name="Grundschober-Freimoser A."/>
            <person name="Friedli L."/>
            <person name="Gu Z."/>
            <person name="Guan P."/>
            <person name="Guigo R."/>
            <person name="Hillenmeyer M.E."/>
            <person name="Hladun S.L."/>
            <person name="Hogan J.R."/>
            <person name="Hong Y.S."/>
            <person name="Hoover J."/>
            <person name="Jaillon O."/>
            <person name="Ke Z."/>
            <person name="Kodira C."/>
            <person name="Kokoza E."/>
            <person name="Koutsos A."/>
            <person name="Letunic I."/>
            <person name="Levitsky A."/>
            <person name="Liang Y."/>
            <person name="Lin J.J."/>
            <person name="Lobo N.F."/>
            <person name="Lopez J.R."/>
            <person name="Malek J.A."/>
            <person name="McIntosh T.C."/>
            <person name="Meister S."/>
            <person name="Miller J."/>
            <person name="Mobarry C."/>
            <person name="Mongin E."/>
            <person name="Murphy S.D."/>
            <person name="O'Brochta D.A."/>
            <person name="Pfannkoch C."/>
            <person name="Qi R."/>
            <person name="Regier M.A."/>
            <person name="Remington K."/>
            <person name="Shao H."/>
            <person name="Sharakhova M.V."/>
            <person name="Sitter C.D."/>
            <person name="Shetty J."/>
            <person name="Smith T.J."/>
            <person name="Strong R."/>
            <person name="Sun J."/>
            <person name="Thomasova D."/>
            <person name="Ton L.Q."/>
            <person name="Topalis P."/>
            <person name="Tu Z."/>
            <person name="Unger M.F."/>
            <person name="Walenz B."/>
            <person name="Wang A."/>
            <person name="Wang J."/>
            <person name="Wang M."/>
            <person name="Wang X."/>
            <person name="Woodford K.J."/>
            <person name="Wortman J.R."/>
            <person name="Wu M."/>
            <person name="Yao A."/>
            <person name="Zdobnov E.M."/>
            <person name="Zhang H."/>
            <person name="Zhao Q."/>
            <person name="Zhao S."/>
            <person name="Zhu S.C."/>
            <person name="Zhimulev I."/>
            <person name="Coluzzi M."/>
            <person name="della Torre A."/>
            <person name="Roth C.W."/>
            <person name="Louis C."/>
            <person name="Kalush F."/>
            <person name="Mural R.J."/>
            <person name="Myers E.W."/>
            <person name="Adams M.D."/>
            <person name="Smith H.O."/>
            <person name="Broder S."/>
            <person name="Gardner M.J."/>
            <person name="Fraser C.M."/>
            <person name="Birney E."/>
            <person name="Bork P."/>
            <person name="Brey P.T."/>
            <person name="Venter J.C."/>
            <person name="Weissenbach J."/>
            <person name="Kafatos F.C."/>
            <person name="Collins F.H."/>
            <person name="Hoffman S.L."/>
        </authorList>
    </citation>
    <scope>NUCLEOTIDE SEQUENCE [LARGE SCALE GENOMIC DNA]</scope>
    <source>
        <strain evidence="4 5">PEST</strain>
    </source>
</reference>
<keyword evidence="2" id="KW-0812">Transmembrane</keyword>
<dbReference type="EMBL" id="HACL01000023">
    <property type="protein sequence ID" value="CFW94317.1"/>
    <property type="molecule type" value="Transcribed_RNA"/>
</dbReference>
<evidence type="ECO:0000313" key="4">
    <source>
        <dbReference type="EnsemblMetazoa" id="AGAP028468-PA"/>
    </source>
</evidence>
<accession>A0A0E4G885</accession>
<reference evidence="4" key="2">
    <citation type="journal article" date="2004" name="Trends Parasitol.">
        <title>The Anopheles gambiae genome: an update.</title>
        <authorList>
            <person name="Mongin E."/>
            <person name="Louis C."/>
            <person name="Holt R.A."/>
            <person name="Birney E."/>
            <person name="Collins F.H."/>
        </authorList>
    </citation>
    <scope>NUCLEOTIDE SEQUENCE [LARGE SCALE GENOMIC DNA]</scope>
    <source>
        <strain evidence="4">PEST</strain>
    </source>
</reference>
<feature type="region of interest" description="Disordered" evidence="1">
    <location>
        <begin position="215"/>
        <end position="335"/>
    </location>
</feature>